<reference evidence="4" key="1">
    <citation type="submission" date="2023-03" db="EMBL/GenBank/DDBJ databases">
        <authorList>
            <person name="Steffen K."/>
            <person name="Cardenas P."/>
        </authorList>
    </citation>
    <scope>NUCLEOTIDE SEQUENCE</scope>
</reference>
<accession>A0AA35RGJ2</accession>
<sequence length="329" mass="36077">MQHLKGYTADPRSEVIAICDLDKKHVRQVASEHKIPNTYTSHLEMLENPDIDAVSVCLPNFLHAPISIDALNAGKHVLCEKPPARSAQEAKAMADTATQNGKTLMYALVQRFDGSTQRLKQLVQEGELGEIYFGKAGYVRRRGIPIGKEGWFVDKERAGGGALIDIGVHALDCVWWLMNSPRPVEVMGMSYSHFKHLVPDNVKYDVDDATFAQIRFENGATIILETTWALNLPGDNYIKVAGTKAGATLSPFTLYTEEDGKELDKPLSAPSINSFDEEVKHFVGCIVDGKEPISSAEQGIMLMQMLDGIYESAEKGRSVPIADLSAATG</sequence>
<evidence type="ECO:0000259" key="3">
    <source>
        <dbReference type="Pfam" id="PF22725"/>
    </source>
</evidence>
<evidence type="ECO:0000313" key="4">
    <source>
        <dbReference type="EMBL" id="CAI8009707.1"/>
    </source>
</evidence>
<comment type="similarity">
    <text evidence="1">Belongs to the Gfo/Idh/MocA family.</text>
</comment>
<dbReference type="InterPro" id="IPR036291">
    <property type="entry name" value="NAD(P)-bd_dom_sf"/>
</dbReference>
<dbReference type="Gene3D" id="3.30.360.10">
    <property type="entry name" value="Dihydrodipicolinate Reductase, domain 2"/>
    <property type="match status" value="1"/>
</dbReference>
<feature type="domain" description="GFO/IDH/MocA-like oxidoreductase" evidence="3">
    <location>
        <begin position="117"/>
        <end position="246"/>
    </location>
</feature>
<dbReference type="SUPFAM" id="SSF51735">
    <property type="entry name" value="NAD(P)-binding Rossmann-fold domains"/>
    <property type="match status" value="1"/>
</dbReference>
<dbReference type="AlphaFoldDB" id="A0AA35RGJ2"/>
<evidence type="ECO:0000313" key="5">
    <source>
        <dbReference type="Proteomes" id="UP001174909"/>
    </source>
</evidence>
<dbReference type="InterPro" id="IPR055170">
    <property type="entry name" value="GFO_IDH_MocA-like_dom"/>
</dbReference>
<dbReference type="InterPro" id="IPR052515">
    <property type="entry name" value="Gfo/Idh/MocA_Oxidoreductase"/>
</dbReference>
<dbReference type="PANTHER" id="PTHR43249:SF1">
    <property type="entry name" value="D-GLUCOSIDE 3-DEHYDROGENASE"/>
    <property type="match status" value="1"/>
</dbReference>
<dbReference type="PANTHER" id="PTHR43249">
    <property type="entry name" value="UDP-N-ACETYL-2-AMINO-2-DEOXY-D-GLUCURONATE OXIDASE"/>
    <property type="match status" value="1"/>
</dbReference>
<dbReference type="SUPFAM" id="SSF55347">
    <property type="entry name" value="Glyceraldehyde-3-phosphate dehydrogenase-like, C-terminal domain"/>
    <property type="match status" value="1"/>
</dbReference>
<dbReference type="GO" id="GO:0000166">
    <property type="term" value="F:nucleotide binding"/>
    <property type="evidence" value="ECO:0007669"/>
    <property type="project" value="InterPro"/>
</dbReference>
<name>A0AA35RGJ2_GEOBA</name>
<organism evidence="4 5">
    <name type="scientific">Geodia barretti</name>
    <name type="common">Barrett's horny sponge</name>
    <dbReference type="NCBI Taxonomy" id="519541"/>
    <lineage>
        <taxon>Eukaryota</taxon>
        <taxon>Metazoa</taxon>
        <taxon>Porifera</taxon>
        <taxon>Demospongiae</taxon>
        <taxon>Heteroscleromorpha</taxon>
        <taxon>Tetractinellida</taxon>
        <taxon>Astrophorina</taxon>
        <taxon>Geodiidae</taxon>
        <taxon>Geodia</taxon>
    </lineage>
</organism>
<evidence type="ECO:0000256" key="1">
    <source>
        <dbReference type="ARBA" id="ARBA00010928"/>
    </source>
</evidence>
<protein>
    <submittedName>
        <fullName evidence="4">D-glucoside 3-dehydrogenase</fullName>
    </submittedName>
</protein>
<dbReference type="Pfam" id="PF01408">
    <property type="entry name" value="GFO_IDH_MocA"/>
    <property type="match status" value="1"/>
</dbReference>
<dbReference type="Gene3D" id="3.40.50.720">
    <property type="entry name" value="NAD(P)-binding Rossmann-like Domain"/>
    <property type="match status" value="1"/>
</dbReference>
<feature type="domain" description="Gfo/Idh/MocA-like oxidoreductase N-terminal" evidence="2">
    <location>
        <begin position="3"/>
        <end position="106"/>
    </location>
</feature>
<dbReference type="Proteomes" id="UP001174909">
    <property type="component" value="Unassembled WGS sequence"/>
</dbReference>
<gene>
    <name evidence="4" type="ORF">GBAR_LOCUS6480</name>
</gene>
<keyword evidence="5" id="KW-1185">Reference proteome</keyword>
<dbReference type="InterPro" id="IPR000683">
    <property type="entry name" value="Gfo/Idh/MocA-like_OxRdtase_N"/>
</dbReference>
<evidence type="ECO:0000259" key="2">
    <source>
        <dbReference type="Pfam" id="PF01408"/>
    </source>
</evidence>
<proteinExistence type="inferred from homology"/>
<dbReference type="Pfam" id="PF22725">
    <property type="entry name" value="GFO_IDH_MocA_C3"/>
    <property type="match status" value="1"/>
</dbReference>
<dbReference type="EMBL" id="CASHTH010000987">
    <property type="protein sequence ID" value="CAI8009707.1"/>
    <property type="molecule type" value="Genomic_DNA"/>
</dbReference>
<comment type="caution">
    <text evidence="4">The sequence shown here is derived from an EMBL/GenBank/DDBJ whole genome shotgun (WGS) entry which is preliminary data.</text>
</comment>